<proteinExistence type="inferred from homology"/>
<dbReference type="GO" id="GO:0008720">
    <property type="term" value="F:D-lactate dehydrogenase (NAD+) activity"/>
    <property type="evidence" value="ECO:0007669"/>
    <property type="project" value="TreeGrafter"/>
</dbReference>
<sequence length="306" mass="33095">MKLAVFSTKDYDRRFFDAARRAAVDVVYHALPLRHDTAELAHGADAVCVSVRDSLSAAPPRPHGGQRADVCTRGCRRVRSRARLDAQSAPPSGLQPCPRRLRDGNFTLDGLLGHTLHGKTMGLVGTGHIGAAMARIAYGLGCRVLACDHRPKLDLAGLVEYRPLDRLLPECDIVSLHLPLGDSTHHLINADSIALMKRGVMLVNTSRGGLVDTAAVLDALKSGQVGSFGLDVYENEDGLFDQDHSSLVIHDDLLMRLTTFPNVVVCSHQAFFTEEAVAEIAQCTMRNLEEFAATGTCANSLVPRPT</sequence>
<dbReference type="InterPro" id="IPR036291">
    <property type="entry name" value="NAD(P)-bd_dom_sf"/>
</dbReference>
<comment type="caution">
    <text evidence="5">The sequence shown here is derived from an EMBL/GenBank/DDBJ whole genome shotgun (WGS) entry which is preliminary data.</text>
</comment>
<dbReference type="Proteomes" id="UP000037136">
    <property type="component" value="Unassembled WGS sequence"/>
</dbReference>
<dbReference type="AlphaFoldDB" id="A0A2A9PV23"/>
<evidence type="ECO:0000259" key="4">
    <source>
        <dbReference type="Pfam" id="PF02826"/>
    </source>
</evidence>
<reference evidence="5 6" key="2">
    <citation type="journal article" date="2017" name="Sci. Rep.">
        <title>Ant-infecting Ophiocordyceps genomes reveal a high diversity of potential behavioral manipulation genes and a possible major role for enterotoxins.</title>
        <authorList>
            <person name="de Bekker C."/>
            <person name="Ohm R.A."/>
            <person name="Evans H.C."/>
            <person name="Brachmann A."/>
            <person name="Hughes D.P."/>
        </authorList>
    </citation>
    <scope>NUCLEOTIDE SEQUENCE [LARGE SCALE GENOMIC DNA]</scope>
    <source>
        <strain evidence="5 6">SC16a</strain>
    </source>
</reference>
<dbReference type="SUPFAM" id="SSF52283">
    <property type="entry name" value="Formate/glycerate dehydrogenase catalytic domain-like"/>
    <property type="match status" value="1"/>
</dbReference>
<evidence type="ECO:0000256" key="1">
    <source>
        <dbReference type="ARBA" id="ARBA00005854"/>
    </source>
</evidence>
<dbReference type="PROSITE" id="PS00671">
    <property type="entry name" value="D_2_HYDROXYACID_DH_3"/>
    <property type="match status" value="1"/>
</dbReference>
<evidence type="ECO:0000256" key="3">
    <source>
        <dbReference type="ARBA" id="ARBA00023027"/>
    </source>
</evidence>
<keyword evidence="2" id="KW-0560">Oxidoreductase</keyword>
<dbReference type="InterPro" id="IPR006140">
    <property type="entry name" value="D-isomer_DH_NAD-bd"/>
</dbReference>
<reference evidence="5 6" key="1">
    <citation type="journal article" date="2015" name="BMC Genomics">
        <title>Gene expression during zombie ant biting behavior reflects the complexity underlying fungal parasitic behavioral manipulation.</title>
        <authorList>
            <person name="de Bekker C."/>
            <person name="Ohm R.A."/>
            <person name="Loreto R.G."/>
            <person name="Sebastian A."/>
            <person name="Albert I."/>
            <person name="Merrow M."/>
            <person name="Brachmann A."/>
            <person name="Hughes D.P."/>
        </authorList>
    </citation>
    <scope>NUCLEOTIDE SEQUENCE [LARGE SCALE GENOMIC DNA]</scope>
    <source>
        <strain evidence="5 6">SC16a</strain>
    </source>
</reference>
<dbReference type="SUPFAM" id="SSF51735">
    <property type="entry name" value="NAD(P)-binding Rossmann-fold domains"/>
    <property type="match status" value="1"/>
</dbReference>
<name>A0A2A9PV23_OPHUN</name>
<evidence type="ECO:0000256" key="2">
    <source>
        <dbReference type="ARBA" id="ARBA00023002"/>
    </source>
</evidence>
<dbReference type="GO" id="GO:0051287">
    <property type="term" value="F:NAD binding"/>
    <property type="evidence" value="ECO:0007669"/>
    <property type="project" value="InterPro"/>
</dbReference>
<dbReference type="OrthoDB" id="298012at2759"/>
<accession>A0A2A9PV23</accession>
<keyword evidence="6" id="KW-1185">Reference proteome</keyword>
<keyword evidence="3" id="KW-0520">NAD</keyword>
<dbReference type="Pfam" id="PF02826">
    <property type="entry name" value="2-Hacid_dh_C"/>
    <property type="match status" value="1"/>
</dbReference>
<dbReference type="InterPro" id="IPR029753">
    <property type="entry name" value="D-isomer_DH_CS"/>
</dbReference>
<comment type="similarity">
    <text evidence="1">Belongs to the D-isomer specific 2-hydroxyacid dehydrogenase family.</text>
</comment>
<organism evidence="5 6">
    <name type="scientific">Ophiocordyceps unilateralis</name>
    <name type="common">Zombie-ant fungus</name>
    <name type="synonym">Torrubia unilateralis</name>
    <dbReference type="NCBI Taxonomy" id="268505"/>
    <lineage>
        <taxon>Eukaryota</taxon>
        <taxon>Fungi</taxon>
        <taxon>Dikarya</taxon>
        <taxon>Ascomycota</taxon>
        <taxon>Pezizomycotina</taxon>
        <taxon>Sordariomycetes</taxon>
        <taxon>Hypocreomycetidae</taxon>
        <taxon>Hypocreales</taxon>
        <taxon>Ophiocordycipitaceae</taxon>
        <taxon>Ophiocordyceps</taxon>
    </lineage>
</organism>
<feature type="domain" description="D-isomer specific 2-hydroxyacid dehydrogenase NAD-binding" evidence="4">
    <location>
        <begin position="98"/>
        <end position="270"/>
    </location>
</feature>
<protein>
    <recommendedName>
        <fullName evidence="4">D-isomer specific 2-hydroxyacid dehydrogenase NAD-binding domain-containing protein</fullName>
    </recommendedName>
</protein>
<evidence type="ECO:0000313" key="6">
    <source>
        <dbReference type="Proteomes" id="UP000037136"/>
    </source>
</evidence>
<dbReference type="Gene3D" id="3.40.50.720">
    <property type="entry name" value="NAD(P)-binding Rossmann-like Domain"/>
    <property type="match status" value="2"/>
</dbReference>
<dbReference type="PANTHER" id="PTHR43026">
    <property type="entry name" value="2-HYDROXYACID DEHYDROGENASE HOMOLOG 1-RELATED"/>
    <property type="match status" value="1"/>
</dbReference>
<dbReference type="STRING" id="268505.A0A2A9PV23"/>
<dbReference type="PANTHER" id="PTHR43026:SF1">
    <property type="entry name" value="2-HYDROXYACID DEHYDROGENASE HOMOLOG 1-RELATED"/>
    <property type="match status" value="1"/>
</dbReference>
<evidence type="ECO:0000313" key="5">
    <source>
        <dbReference type="EMBL" id="PFH63420.1"/>
    </source>
</evidence>
<dbReference type="EMBL" id="LAZP02000001">
    <property type="protein sequence ID" value="PFH63420.1"/>
    <property type="molecule type" value="Genomic_DNA"/>
</dbReference>
<gene>
    <name evidence="5" type="ORF">XA68_10009</name>
</gene>
<dbReference type="InterPro" id="IPR058205">
    <property type="entry name" value="D-LDH-like"/>
</dbReference>
<dbReference type="PROSITE" id="PS00670">
    <property type="entry name" value="D_2_HYDROXYACID_DH_2"/>
    <property type="match status" value="1"/>
</dbReference>